<gene>
    <name evidence="1" type="primary">Dsim\GD19026</name>
    <name evidence="1" type="ORF">Dsim_GD19026</name>
</gene>
<organism evidence="1 2">
    <name type="scientific">Drosophila simulans</name>
    <name type="common">Fruit fly</name>
    <dbReference type="NCBI Taxonomy" id="7240"/>
    <lineage>
        <taxon>Eukaryota</taxon>
        <taxon>Metazoa</taxon>
        <taxon>Ecdysozoa</taxon>
        <taxon>Arthropoda</taxon>
        <taxon>Hexapoda</taxon>
        <taxon>Insecta</taxon>
        <taxon>Pterygota</taxon>
        <taxon>Neoptera</taxon>
        <taxon>Endopterygota</taxon>
        <taxon>Diptera</taxon>
        <taxon>Brachycera</taxon>
        <taxon>Muscomorpha</taxon>
        <taxon>Ephydroidea</taxon>
        <taxon>Drosophilidae</taxon>
        <taxon>Drosophila</taxon>
        <taxon>Sophophora</taxon>
    </lineage>
</organism>
<dbReference type="STRING" id="7240.B4NVJ2"/>
<dbReference type="SUPFAM" id="SSF48371">
    <property type="entry name" value="ARM repeat"/>
    <property type="match status" value="1"/>
</dbReference>
<dbReference type="GO" id="GO:0160232">
    <property type="term" value="C:INTAC complex"/>
    <property type="evidence" value="ECO:0007669"/>
    <property type="project" value="EnsemblMetazoa"/>
</dbReference>
<dbReference type="GO" id="GO:0000822">
    <property type="term" value="F:inositol hexakisphosphate binding"/>
    <property type="evidence" value="ECO:0007669"/>
    <property type="project" value="EnsemblMetazoa"/>
</dbReference>
<reference evidence="1 2" key="1">
    <citation type="journal article" date="2007" name="Nature">
        <title>Evolution of genes and genomes on the Drosophila phylogeny.</title>
        <authorList>
            <consortium name="Drosophila 12 Genomes Consortium"/>
            <person name="Clark A.G."/>
            <person name="Eisen M.B."/>
            <person name="Smith D.R."/>
            <person name="Bergman C.M."/>
            <person name="Oliver B."/>
            <person name="Markow T.A."/>
            <person name="Kaufman T.C."/>
            <person name="Kellis M."/>
            <person name="Gelbart W."/>
            <person name="Iyer V.N."/>
            <person name="Pollard D.A."/>
            <person name="Sackton T.B."/>
            <person name="Larracuente A.M."/>
            <person name="Singh N.D."/>
            <person name="Abad J.P."/>
            <person name="Abt D.N."/>
            <person name="Adryan B."/>
            <person name="Aguade M."/>
            <person name="Akashi H."/>
            <person name="Anderson W.W."/>
            <person name="Aquadro C.F."/>
            <person name="Ardell D.H."/>
            <person name="Arguello R."/>
            <person name="Artieri C.G."/>
            <person name="Barbash D.A."/>
            <person name="Barker D."/>
            <person name="Barsanti P."/>
            <person name="Batterham P."/>
            <person name="Batzoglou S."/>
            <person name="Begun D."/>
            <person name="Bhutkar A."/>
            <person name="Blanco E."/>
            <person name="Bosak S.A."/>
            <person name="Bradley R.K."/>
            <person name="Brand A.D."/>
            <person name="Brent M.R."/>
            <person name="Brooks A.N."/>
            <person name="Brown R.H."/>
            <person name="Butlin R.K."/>
            <person name="Caggese C."/>
            <person name="Calvi B.R."/>
            <person name="Bernardo de Carvalho A."/>
            <person name="Caspi A."/>
            <person name="Castrezana S."/>
            <person name="Celniker S.E."/>
            <person name="Chang J.L."/>
            <person name="Chapple C."/>
            <person name="Chatterji S."/>
            <person name="Chinwalla A."/>
            <person name="Civetta A."/>
            <person name="Clifton S.W."/>
            <person name="Comeron J.M."/>
            <person name="Costello J.C."/>
            <person name="Coyne J.A."/>
            <person name="Daub J."/>
            <person name="David R.G."/>
            <person name="Delcher A.L."/>
            <person name="Delehaunty K."/>
            <person name="Do C.B."/>
            <person name="Ebling H."/>
            <person name="Edwards K."/>
            <person name="Eickbush T."/>
            <person name="Evans J.D."/>
            <person name="Filipski A."/>
            <person name="Findeiss S."/>
            <person name="Freyhult E."/>
            <person name="Fulton L."/>
            <person name="Fulton R."/>
            <person name="Garcia A.C."/>
            <person name="Gardiner A."/>
            <person name="Garfield D.A."/>
            <person name="Garvin B.E."/>
            <person name="Gibson G."/>
            <person name="Gilbert D."/>
            <person name="Gnerre S."/>
            <person name="Godfrey J."/>
            <person name="Good R."/>
            <person name="Gotea V."/>
            <person name="Gravely B."/>
            <person name="Greenberg A.J."/>
            <person name="Griffiths-Jones S."/>
            <person name="Gross S."/>
            <person name="Guigo R."/>
            <person name="Gustafson E.A."/>
            <person name="Haerty W."/>
            <person name="Hahn M.W."/>
            <person name="Halligan D.L."/>
            <person name="Halpern A.L."/>
            <person name="Halter G.M."/>
            <person name="Han M.V."/>
            <person name="Heger A."/>
            <person name="Hillier L."/>
            <person name="Hinrichs A.S."/>
            <person name="Holmes I."/>
            <person name="Hoskins R.A."/>
            <person name="Hubisz M.J."/>
            <person name="Hultmark D."/>
            <person name="Huntley M.A."/>
            <person name="Jaffe D.B."/>
            <person name="Jagadeeshan S."/>
            <person name="Jeck W.R."/>
            <person name="Johnson J."/>
            <person name="Jones C.D."/>
            <person name="Jordan W.C."/>
            <person name="Karpen G.H."/>
            <person name="Kataoka E."/>
            <person name="Keightley P.D."/>
            <person name="Kheradpour P."/>
            <person name="Kirkness E.F."/>
            <person name="Koerich L.B."/>
            <person name="Kristiansen K."/>
            <person name="Kudrna D."/>
            <person name="Kulathinal R.J."/>
            <person name="Kumar S."/>
            <person name="Kwok R."/>
            <person name="Lander E."/>
            <person name="Langley C.H."/>
            <person name="Lapoint R."/>
            <person name="Lazzaro B.P."/>
            <person name="Lee S.J."/>
            <person name="Levesque L."/>
            <person name="Li R."/>
            <person name="Lin C.F."/>
            <person name="Lin M.F."/>
            <person name="Lindblad-Toh K."/>
            <person name="Llopart A."/>
            <person name="Long M."/>
            <person name="Low L."/>
            <person name="Lozovsky E."/>
            <person name="Lu J."/>
            <person name="Luo M."/>
            <person name="Machado C.A."/>
            <person name="Makalowski W."/>
            <person name="Marzo M."/>
            <person name="Matsuda M."/>
            <person name="Matzkin L."/>
            <person name="McAllister B."/>
            <person name="McBride C.S."/>
            <person name="McKernan B."/>
            <person name="McKernan K."/>
            <person name="Mendez-Lago M."/>
            <person name="Minx P."/>
            <person name="Mollenhauer M.U."/>
            <person name="Montooth K."/>
            <person name="Mount S.M."/>
            <person name="Mu X."/>
            <person name="Myers E."/>
            <person name="Negre B."/>
            <person name="Newfeld S."/>
            <person name="Nielsen R."/>
            <person name="Noor M.A."/>
            <person name="O'Grady P."/>
            <person name="Pachter L."/>
            <person name="Papaceit M."/>
            <person name="Parisi M.J."/>
            <person name="Parisi M."/>
            <person name="Parts L."/>
            <person name="Pedersen J.S."/>
            <person name="Pesole G."/>
            <person name="Phillippy A.M."/>
            <person name="Ponting C.P."/>
            <person name="Pop M."/>
            <person name="Porcelli D."/>
            <person name="Powell J.R."/>
            <person name="Prohaska S."/>
            <person name="Pruitt K."/>
            <person name="Puig M."/>
            <person name="Quesneville H."/>
            <person name="Ram K.R."/>
            <person name="Rand D."/>
            <person name="Rasmussen M.D."/>
            <person name="Reed L.K."/>
            <person name="Reenan R."/>
            <person name="Reily A."/>
            <person name="Remington K.A."/>
            <person name="Rieger T.T."/>
            <person name="Ritchie M.G."/>
            <person name="Robin C."/>
            <person name="Rogers Y.H."/>
            <person name="Rohde C."/>
            <person name="Rozas J."/>
            <person name="Rubenfield M.J."/>
            <person name="Ruiz A."/>
            <person name="Russo S."/>
            <person name="Salzberg S.L."/>
            <person name="Sanchez-Gracia A."/>
            <person name="Saranga D.J."/>
            <person name="Sato H."/>
            <person name="Schaeffer S.W."/>
            <person name="Schatz M.C."/>
            <person name="Schlenke T."/>
            <person name="Schwartz R."/>
            <person name="Segarra C."/>
            <person name="Singh R.S."/>
            <person name="Sirot L."/>
            <person name="Sirota M."/>
            <person name="Sisneros N.B."/>
            <person name="Smith C.D."/>
            <person name="Smith T.F."/>
            <person name="Spieth J."/>
            <person name="Stage D.E."/>
            <person name="Stark A."/>
            <person name="Stephan W."/>
            <person name="Strausberg R.L."/>
            <person name="Strempel S."/>
            <person name="Sturgill D."/>
            <person name="Sutton G."/>
            <person name="Sutton G.G."/>
            <person name="Tao W."/>
            <person name="Teichmann S."/>
            <person name="Tobari Y.N."/>
            <person name="Tomimura Y."/>
            <person name="Tsolas J.M."/>
            <person name="Valente V.L."/>
            <person name="Venter E."/>
            <person name="Venter J.C."/>
            <person name="Vicario S."/>
            <person name="Vieira F.G."/>
            <person name="Vilella A.J."/>
            <person name="Villasante A."/>
            <person name="Walenz B."/>
            <person name="Wang J."/>
            <person name="Wasserman M."/>
            <person name="Watts T."/>
            <person name="Wilson D."/>
            <person name="Wilson R.K."/>
            <person name="Wing R.A."/>
            <person name="Wolfner M.F."/>
            <person name="Wong A."/>
            <person name="Wong G.K."/>
            <person name="Wu C.I."/>
            <person name="Wu G."/>
            <person name="Yamamoto D."/>
            <person name="Yang H.P."/>
            <person name="Yang S.P."/>
            <person name="Yorke J.A."/>
            <person name="Yoshida K."/>
            <person name="Zdobnov E."/>
            <person name="Zhang P."/>
            <person name="Zhang Y."/>
            <person name="Zimin A.V."/>
            <person name="Baldwin J."/>
            <person name="Abdouelleil A."/>
            <person name="Abdulkadir J."/>
            <person name="Abebe A."/>
            <person name="Abera B."/>
            <person name="Abreu J."/>
            <person name="Acer S.C."/>
            <person name="Aftuck L."/>
            <person name="Alexander A."/>
            <person name="An P."/>
            <person name="Anderson E."/>
            <person name="Anderson S."/>
            <person name="Arachi H."/>
            <person name="Azer M."/>
            <person name="Bachantsang P."/>
            <person name="Barry A."/>
            <person name="Bayul T."/>
            <person name="Berlin A."/>
            <person name="Bessette D."/>
            <person name="Bloom T."/>
            <person name="Blye J."/>
            <person name="Boguslavskiy L."/>
            <person name="Bonnet C."/>
            <person name="Boukhgalter B."/>
            <person name="Bourzgui I."/>
            <person name="Brown A."/>
            <person name="Cahill P."/>
            <person name="Channer S."/>
            <person name="Cheshatsang Y."/>
            <person name="Chuda L."/>
            <person name="Citroen M."/>
            <person name="Collymore A."/>
            <person name="Cooke P."/>
            <person name="Costello M."/>
            <person name="D'Aco K."/>
            <person name="Daza R."/>
            <person name="De Haan G."/>
            <person name="DeGray S."/>
            <person name="DeMaso C."/>
            <person name="Dhargay N."/>
            <person name="Dooley K."/>
            <person name="Dooley E."/>
            <person name="Doricent M."/>
            <person name="Dorje P."/>
            <person name="Dorjee K."/>
            <person name="Dupes A."/>
            <person name="Elong R."/>
            <person name="Falk J."/>
            <person name="Farina A."/>
            <person name="Faro S."/>
            <person name="Ferguson D."/>
            <person name="Fisher S."/>
            <person name="Foley C.D."/>
            <person name="Franke A."/>
            <person name="Friedrich D."/>
            <person name="Gadbois L."/>
            <person name="Gearin G."/>
            <person name="Gearin C.R."/>
            <person name="Giannoukos G."/>
            <person name="Goode T."/>
            <person name="Graham J."/>
            <person name="Grandbois E."/>
            <person name="Grewal S."/>
            <person name="Gyaltsen K."/>
            <person name="Hafez N."/>
            <person name="Hagos B."/>
            <person name="Hall J."/>
            <person name="Henson C."/>
            <person name="Hollinger A."/>
            <person name="Honan T."/>
            <person name="Huard M.D."/>
            <person name="Hughes L."/>
            <person name="Hurhula B."/>
            <person name="Husby M.E."/>
            <person name="Kamat A."/>
            <person name="Kanga B."/>
            <person name="Kashin S."/>
            <person name="Khazanovich D."/>
            <person name="Kisner P."/>
            <person name="Lance K."/>
            <person name="Lara M."/>
            <person name="Lee W."/>
            <person name="Lennon N."/>
            <person name="Letendre F."/>
            <person name="LeVine R."/>
            <person name="Lipovsky A."/>
            <person name="Liu X."/>
            <person name="Liu J."/>
            <person name="Liu S."/>
            <person name="Lokyitsang T."/>
            <person name="Lokyitsang Y."/>
            <person name="Lubonja R."/>
            <person name="Lui A."/>
            <person name="MacDonald P."/>
            <person name="Magnisalis V."/>
            <person name="Maru K."/>
            <person name="Matthews C."/>
            <person name="McCusker W."/>
            <person name="McDonough S."/>
            <person name="Mehta T."/>
            <person name="Meldrim J."/>
            <person name="Meneus L."/>
            <person name="Mihai O."/>
            <person name="Mihalev A."/>
            <person name="Mihova T."/>
            <person name="Mittelman R."/>
            <person name="Mlenga V."/>
            <person name="Montmayeur A."/>
            <person name="Mulrain L."/>
            <person name="Navidi A."/>
            <person name="Naylor J."/>
            <person name="Negash T."/>
            <person name="Nguyen T."/>
            <person name="Nguyen N."/>
            <person name="Nicol R."/>
            <person name="Norbu C."/>
            <person name="Norbu N."/>
            <person name="Novod N."/>
            <person name="O'Neill B."/>
            <person name="Osman S."/>
            <person name="Markiewicz E."/>
            <person name="Oyono O.L."/>
            <person name="Patti C."/>
            <person name="Phunkhang P."/>
            <person name="Pierre F."/>
            <person name="Priest M."/>
            <person name="Raghuraman S."/>
            <person name="Rege F."/>
            <person name="Reyes R."/>
            <person name="Rise C."/>
            <person name="Rogov P."/>
            <person name="Ross K."/>
            <person name="Ryan E."/>
            <person name="Settipalli S."/>
            <person name="Shea T."/>
            <person name="Sherpa N."/>
            <person name="Shi L."/>
            <person name="Shih D."/>
            <person name="Sparrow T."/>
            <person name="Spaulding J."/>
            <person name="Stalker J."/>
            <person name="Stange-Thomann N."/>
            <person name="Stavropoulos S."/>
            <person name="Stone C."/>
            <person name="Strader C."/>
            <person name="Tesfaye S."/>
            <person name="Thomson T."/>
            <person name="Thoulutsang Y."/>
            <person name="Thoulutsang D."/>
            <person name="Topham K."/>
            <person name="Topping I."/>
            <person name="Tsamla T."/>
            <person name="Vassiliev H."/>
            <person name="Vo A."/>
            <person name="Wangchuk T."/>
            <person name="Wangdi T."/>
            <person name="Weiand M."/>
            <person name="Wilkinson J."/>
            <person name="Wilson A."/>
            <person name="Yadav S."/>
            <person name="Young G."/>
            <person name="Yu Q."/>
            <person name="Zembek L."/>
            <person name="Zhong D."/>
            <person name="Zimmer A."/>
            <person name="Zwirko Z."/>
            <person name="Jaffe D.B."/>
            <person name="Alvarez P."/>
            <person name="Brockman W."/>
            <person name="Butler J."/>
            <person name="Chin C."/>
            <person name="Gnerre S."/>
            <person name="Grabherr M."/>
            <person name="Kleber M."/>
            <person name="Mauceli E."/>
            <person name="MacCallum I."/>
        </authorList>
    </citation>
    <scope>NUCLEOTIDE SEQUENCE [LARGE SCALE GENOMIC DNA]</scope>
    <source>
        <strain evidence="2">white501</strain>
    </source>
</reference>
<evidence type="ECO:0000313" key="2">
    <source>
        <dbReference type="Proteomes" id="UP000000304"/>
    </source>
</evidence>
<dbReference type="GO" id="GO:0032039">
    <property type="term" value="C:integrator complex"/>
    <property type="evidence" value="ECO:0007669"/>
    <property type="project" value="EnsemblMetazoa"/>
</dbReference>
<dbReference type="AlphaFoldDB" id="B4NVJ2"/>
<sequence>MALAIKKRLGTYVETVDGVPPVKKLRLQTLAADAKGGKSGKAGNVERKLTALNQLDAYVGNLPSGALVLPTGAPVASTGAPSTGVIGNPPAAATGAPPMTAASSRELLELLVKITDEISYEDVEMGELKEVASKIFQLYQLQERDSDTSIRVKLLELLSGLGCECATEQALTMIIDYFIFLLRKEVSQKVLAQGMMCLFRIGERRKHMLPISYKTQVAHLAKEQLRSGSTHTQKNAMLVIGRFATKMEGIQAFVPRLCPPC</sequence>
<dbReference type="OrthoDB" id="18190at2759"/>
<dbReference type="GO" id="GO:0160240">
    <property type="term" value="P:RNA polymerase II transcription initiation surveillance"/>
    <property type="evidence" value="ECO:0007669"/>
    <property type="project" value="EnsemblMetazoa"/>
</dbReference>
<evidence type="ECO:0000313" key="1">
    <source>
        <dbReference type="EMBL" id="EDX16080.1"/>
    </source>
</evidence>
<protein>
    <submittedName>
        <fullName evidence="1">GD19026</fullName>
    </submittedName>
</protein>
<proteinExistence type="predicted"/>
<dbReference type="InterPro" id="IPR016024">
    <property type="entry name" value="ARM-type_fold"/>
</dbReference>
<dbReference type="HOGENOM" id="CLU_1066620_0_0_1"/>
<accession>B4NVJ2</accession>
<keyword evidence="2" id="KW-1185">Reference proteome</keyword>
<name>B4NVJ2_DROSI</name>
<dbReference type="GO" id="GO:0034472">
    <property type="term" value="P:snRNA 3'-end processing"/>
    <property type="evidence" value="ECO:0007669"/>
    <property type="project" value="EnsemblMetazoa"/>
</dbReference>
<dbReference type="Proteomes" id="UP000000304">
    <property type="component" value="Unassembled WGS sequence"/>
</dbReference>
<dbReference type="EMBL" id="CH988409">
    <property type="protein sequence ID" value="EDX16080.1"/>
    <property type="molecule type" value="Genomic_DNA"/>
</dbReference>